<dbReference type="Gene3D" id="2.160.20.10">
    <property type="entry name" value="Single-stranded right-handed beta-helix, Pectin lyase-like"/>
    <property type="match status" value="1"/>
</dbReference>
<dbReference type="InterPro" id="IPR012334">
    <property type="entry name" value="Pectin_lyas_fold"/>
</dbReference>
<reference evidence="2" key="1">
    <citation type="journal article" date="2015" name="Nature">
        <title>Complex archaea that bridge the gap between prokaryotes and eukaryotes.</title>
        <authorList>
            <person name="Spang A."/>
            <person name="Saw J.H."/>
            <person name="Jorgensen S.L."/>
            <person name="Zaremba-Niedzwiedzka K."/>
            <person name="Martijn J."/>
            <person name="Lind A.E."/>
            <person name="van Eijk R."/>
            <person name="Schleper C."/>
            <person name="Guy L."/>
            <person name="Ettema T.J."/>
        </authorList>
    </citation>
    <scope>NUCLEOTIDE SEQUENCE</scope>
</reference>
<evidence type="ECO:0000313" key="2">
    <source>
        <dbReference type="EMBL" id="KKL56148.1"/>
    </source>
</evidence>
<proteinExistence type="predicted"/>
<dbReference type="EMBL" id="LAZR01030594">
    <property type="protein sequence ID" value="KKL56148.1"/>
    <property type="molecule type" value="Genomic_DNA"/>
</dbReference>
<sequence>LRAYLEDGFSDPVIAEVFDETKVRRGVLTTPSGLSANKIVGRAEPIVKSNNLQTIWMATASDSFAEQAFGISIFEVVANGARWPDPDQYPEYWARIGIVEQREKPEEPEELEKAEQGGLFRQIAEAELGHPIASVEAELSPQQKAVAHRAKLEAGITTPAEYQRIMSRVDWSLDRQGWLVREGNSKQAIGAREVDLIHLDTTAAGSQSNMTEVNEGTVVDGLDATTRAGEIRVLLQNDTGDTVTMSEAGIVGKPVFRLSNEMGYLHDSFIDTEDIAENGERLFEFGNHDVIDQDQLAALADYYWKVCRGGKHAYAFSVDGMQHWIHPGGRYLLQIGSAGIAENIDSVVEVISVSCVMRKGTAPVTMIGAVEVEENWKWDSNAFARYLAAGNDTFLQSRNPTITIASEFFVGPADARIAIGDTSAQTKINAAIDAAADTFGGRTVRLTGGIYNIDGSINMKDGVVLEGDGEKTIIKNSATSNAPHIRANGVSNIAIRNITFQQTTTQPTNVIHATVGSDVTVEGCRIEMRVGGITFGDIDRGIIKSCRFIVTSTVSATHIGVSSAAANRSNDILIEGCIFDGAQVVVLGSHFVIRINNADKVQ</sequence>
<protein>
    <recommendedName>
        <fullName evidence="1">Rhamnogalacturonase A/B/Epimerase-like pectate lyase domain-containing protein</fullName>
    </recommendedName>
</protein>
<evidence type="ECO:0000259" key="1">
    <source>
        <dbReference type="Pfam" id="PF12708"/>
    </source>
</evidence>
<name>A0A0F9D334_9ZZZZ</name>
<dbReference type="InterPro" id="IPR024535">
    <property type="entry name" value="RHGA/B-epi-like_pectate_lyase"/>
</dbReference>
<dbReference type="SUPFAM" id="SSF51126">
    <property type="entry name" value="Pectin lyase-like"/>
    <property type="match status" value="1"/>
</dbReference>
<feature type="non-terminal residue" evidence="2">
    <location>
        <position position="602"/>
    </location>
</feature>
<dbReference type="AlphaFoldDB" id="A0A0F9D334"/>
<accession>A0A0F9D334</accession>
<feature type="domain" description="Rhamnogalacturonase A/B/Epimerase-like pectate lyase" evidence="1">
    <location>
        <begin position="420"/>
        <end position="543"/>
    </location>
</feature>
<gene>
    <name evidence="2" type="ORF">LCGC14_2248310</name>
</gene>
<organism evidence="2">
    <name type="scientific">marine sediment metagenome</name>
    <dbReference type="NCBI Taxonomy" id="412755"/>
    <lineage>
        <taxon>unclassified sequences</taxon>
        <taxon>metagenomes</taxon>
        <taxon>ecological metagenomes</taxon>
    </lineage>
</organism>
<dbReference type="Pfam" id="PF12708">
    <property type="entry name" value="Pect-lyase_RHGA_epim"/>
    <property type="match status" value="1"/>
</dbReference>
<comment type="caution">
    <text evidence="2">The sequence shown here is derived from an EMBL/GenBank/DDBJ whole genome shotgun (WGS) entry which is preliminary data.</text>
</comment>
<dbReference type="InterPro" id="IPR011050">
    <property type="entry name" value="Pectin_lyase_fold/virulence"/>
</dbReference>
<feature type="non-terminal residue" evidence="2">
    <location>
        <position position="1"/>
    </location>
</feature>